<dbReference type="InterPro" id="IPR004662">
    <property type="entry name" value="AcgluKinase_fam"/>
</dbReference>
<dbReference type="UniPathway" id="UPA00068">
    <property type="reaction ID" value="UER00107"/>
</dbReference>
<evidence type="ECO:0000256" key="9">
    <source>
        <dbReference type="HAMAP-Rule" id="MF_00082"/>
    </source>
</evidence>
<dbReference type="InterPro" id="IPR001048">
    <property type="entry name" value="Asp/Glu/Uridylate_kinase"/>
</dbReference>
<dbReference type="Gene3D" id="3.40.1160.10">
    <property type="entry name" value="Acetylglutamate kinase-like"/>
    <property type="match status" value="1"/>
</dbReference>
<gene>
    <name evidence="9 11" type="primary">argB</name>
    <name evidence="11" type="ORF">NCTC11391_01845</name>
</gene>
<evidence type="ECO:0000256" key="7">
    <source>
        <dbReference type="ARBA" id="ARBA00022840"/>
    </source>
</evidence>
<evidence type="ECO:0000256" key="1">
    <source>
        <dbReference type="ARBA" id="ARBA00004828"/>
    </source>
</evidence>
<name>A0A380JI84_STRDO</name>
<dbReference type="EMBL" id="UHFA01000002">
    <property type="protein sequence ID" value="SUN36961.1"/>
    <property type="molecule type" value="Genomic_DNA"/>
</dbReference>
<dbReference type="GO" id="GO:0003991">
    <property type="term" value="F:acetylglutamate kinase activity"/>
    <property type="evidence" value="ECO:0007669"/>
    <property type="project" value="UniProtKB-UniRule"/>
</dbReference>
<organism evidence="11 12">
    <name type="scientific">Streptococcus downei MFe28</name>
    <dbReference type="NCBI Taxonomy" id="764290"/>
    <lineage>
        <taxon>Bacteria</taxon>
        <taxon>Bacillati</taxon>
        <taxon>Bacillota</taxon>
        <taxon>Bacilli</taxon>
        <taxon>Lactobacillales</taxon>
        <taxon>Streptococcaceae</taxon>
        <taxon>Streptococcus</taxon>
    </lineage>
</organism>
<keyword evidence="2 9" id="KW-0055">Arginine biosynthesis</keyword>
<dbReference type="Proteomes" id="UP000254082">
    <property type="component" value="Unassembled WGS sequence"/>
</dbReference>
<comment type="similarity">
    <text evidence="9">Belongs to the acetylglutamate kinase family. ArgB subfamily.</text>
</comment>
<dbReference type="SUPFAM" id="SSF53633">
    <property type="entry name" value="Carbamate kinase-like"/>
    <property type="match status" value="1"/>
</dbReference>
<evidence type="ECO:0000256" key="8">
    <source>
        <dbReference type="ARBA" id="ARBA00048141"/>
    </source>
</evidence>
<comment type="function">
    <text evidence="9">Catalyzes the ATP-dependent phosphorylation of N-acetyl-L-glutamate.</text>
</comment>
<dbReference type="RefSeq" id="WP_002996830.1">
    <property type="nucleotide sequence ID" value="NZ_UHFA01000002.1"/>
</dbReference>
<evidence type="ECO:0000256" key="5">
    <source>
        <dbReference type="ARBA" id="ARBA00022741"/>
    </source>
</evidence>
<dbReference type="PRINTS" id="PR00474">
    <property type="entry name" value="GLU5KINASE"/>
</dbReference>
<dbReference type="InterPro" id="IPR036393">
    <property type="entry name" value="AceGlu_kinase-like_sf"/>
</dbReference>
<keyword evidence="3 9" id="KW-0028">Amino-acid biosynthesis</keyword>
<keyword evidence="4 9" id="KW-0808">Transferase</keyword>
<keyword evidence="7 9" id="KW-0067">ATP-binding</keyword>
<evidence type="ECO:0000259" key="10">
    <source>
        <dbReference type="Pfam" id="PF00696"/>
    </source>
</evidence>
<dbReference type="PANTHER" id="PTHR23342:SF0">
    <property type="entry name" value="N-ACETYLGLUTAMATE SYNTHASE, MITOCHONDRIAL"/>
    <property type="match status" value="1"/>
</dbReference>
<dbReference type="AlphaFoldDB" id="A0A380JI84"/>
<dbReference type="Pfam" id="PF00696">
    <property type="entry name" value="AA_kinase"/>
    <property type="match status" value="1"/>
</dbReference>
<dbReference type="HAMAP" id="MF_00082">
    <property type="entry name" value="ArgB"/>
    <property type="match status" value="1"/>
</dbReference>
<evidence type="ECO:0000256" key="2">
    <source>
        <dbReference type="ARBA" id="ARBA00022571"/>
    </source>
</evidence>
<feature type="site" description="Transition state stabilizer" evidence="9">
    <location>
        <position position="215"/>
    </location>
</feature>
<evidence type="ECO:0000313" key="11">
    <source>
        <dbReference type="EMBL" id="SUN36961.1"/>
    </source>
</evidence>
<dbReference type="GO" id="GO:0042450">
    <property type="term" value="P:L-arginine biosynthetic process via ornithine"/>
    <property type="evidence" value="ECO:0007669"/>
    <property type="project" value="UniProtKB-UniRule"/>
</dbReference>
<dbReference type="NCBIfam" id="TIGR00761">
    <property type="entry name" value="argB"/>
    <property type="match status" value="1"/>
</dbReference>
<dbReference type="GO" id="GO:0005737">
    <property type="term" value="C:cytoplasm"/>
    <property type="evidence" value="ECO:0007669"/>
    <property type="project" value="UniProtKB-SubCell"/>
</dbReference>
<evidence type="ECO:0000256" key="3">
    <source>
        <dbReference type="ARBA" id="ARBA00022605"/>
    </source>
</evidence>
<dbReference type="PIRSF" id="PIRSF000728">
    <property type="entry name" value="NAGK"/>
    <property type="match status" value="1"/>
</dbReference>
<evidence type="ECO:0000256" key="4">
    <source>
        <dbReference type="ARBA" id="ARBA00022679"/>
    </source>
</evidence>
<keyword evidence="5 9" id="KW-0547">Nucleotide-binding</keyword>
<protein>
    <recommendedName>
        <fullName evidence="9">Acetylglutamate kinase</fullName>
        <ecNumber evidence="9">2.7.2.8</ecNumber>
    </recommendedName>
    <alternativeName>
        <fullName evidence="9">N-acetyl-L-glutamate 5-phosphotransferase</fullName>
    </alternativeName>
    <alternativeName>
        <fullName evidence="9">NAG kinase</fullName>
        <shortName evidence="9">NAGK</shortName>
    </alternativeName>
</protein>
<evidence type="ECO:0000256" key="6">
    <source>
        <dbReference type="ARBA" id="ARBA00022777"/>
    </source>
</evidence>
<comment type="catalytic activity">
    <reaction evidence="8 9">
        <text>N-acetyl-L-glutamate + ATP = N-acetyl-L-glutamyl 5-phosphate + ADP</text>
        <dbReference type="Rhea" id="RHEA:14629"/>
        <dbReference type="ChEBI" id="CHEBI:30616"/>
        <dbReference type="ChEBI" id="CHEBI:44337"/>
        <dbReference type="ChEBI" id="CHEBI:57936"/>
        <dbReference type="ChEBI" id="CHEBI:456216"/>
        <dbReference type="EC" id="2.7.2.8"/>
    </reaction>
</comment>
<reference evidence="11 12" key="1">
    <citation type="submission" date="2018-06" db="EMBL/GenBank/DDBJ databases">
        <authorList>
            <consortium name="Pathogen Informatics"/>
            <person name="Doyle S."/>
        </authorList>
    </citation>
    <scope>NUCLEOTIDE SEQUENCE [LARGE SCALE GENOMIC DNA]</scope>
    <source>
        <strain evidence="12">NCTC 11391</strain>
    </source>
</reference>
<dbReference type="InterPro" id="IPR001057">
    <property type="entry name" value="Glu/AcGlu_kinase"/>
</dbReference>
<dbReference type="EC" id="2.7.2.8" evidence="9"/>
<keyword evidence="6 9" id="KW-0418">Kinase</keyword>
<keyword evidence="9" id="KW-0963">Cytoplasm</keyword>
<proteinExistence type="inferred from homology"/>
<feature type="binding site" evidence="9">
    <location>
        <begin position="41"/>
        <end position="42"/>
    </location>
    <ligand>
        <name>substrate</name>
    </ligand>
</feature>
<accession>A0A380JI84</accession>
<feature type="domain" description="Aspartate/glutamate/uridylate kinase" evidence="10">
    <location>
        <begin position="3"/>
        <end position="232"/>
    </location>
</feature>
<comment type="pathway">
    <text evidence="1 9">Amino-acid biosynthesis; L-arginine biosynthesis; N(2)-acetyl-L-ornithine from L-glutamate: step 2/4.</text>
</comment>
<feature type="binding site" evidence="9">
    <location>
        <position position="156"/>
    </location>
    <ligand>
        <name>substrate</name>
    </ligand>
</feature>
<evidence type="ECO:0000313" key="12">
    <source>
        <dbReference type="Proteomes" id="UP000254082"/>
    </source>
</evidence>
<dbReference type="InterPro" id="IPR037528">
    <property type="entry name" value="ArgB"/>
</dbReference>
<keyword evidence="12" id="KW-1185">Reference proteome</keyword>
<dbReference type="PANTHER" id="PTHR23342">
    <property type="entry name" value="N-ACETYLGLUTAMATE SYNTHASE"/>
    <property type="match status" value="1"/>
</dbReference>
<comment type="subcellular location">
    <subcellularLocation>
        <location evidence="9">Cytoplasm</location>
    </subcellularLocation>
</comment>
<feature type="binding site" evidence="9">
    <location>
        <position position="63"/>
    </location>
    <ligand>
        <name>substrate</name>
    </ligand>
</feature>
<feature type="site" description="Transition state stabilizer" evidence="9">
    <location>
        <position position="8"/>
    </location>
</feature>
<dbReference type="OrthoDB" id="9803155at2"/>
<sequence length="244" mass="25867">MSNTIVIKIGGRASQNLTDDFLQQLASWKSQGKSLIVVHGGGYAINQLMEEAQIPVKKIDGLRVTDSQSLGLVKTALVEVVGKNILASLTQAGLPAQQVLEQLPDLVEAEFLDQAKYGYVGQISQIHGQALESLLEEGVIPLIPSVGYQEGQTLLNINADYLARGLAIALQAEKLILMTDVPGVKENGQVLPSLKIDQISHKIEAGIITGGMVPKLESAAQTVQAGVNQVLISDNLASGTLIEA</sequence>
<dbReference type="GO" id="GO:0005524">
    <property type="term" value="F:ATP binding"/>
    <property type="evidence" value="ECO:0007669"/>
    <property type="project" value="UniProtKB-UniRule"/>
</dbReference>
<dbReference type="CDD" id="cd04238">
    <property type="entry name" value="AAK_NAGK-like"/>
    <property type="match status" value="1"/>
</dbReference>